<dbReference type="AlphaFoldDB" id="A0A1M7ZHT1"/>
<dbReference type="OrthoDB" id="9809288at2"/>
<dbReference type="Proteomes" id="UP000184609">
    <property type="component" value="Unassembled WGS sequence"/>
</dbReference>
<name>A0A1M7ZHT1_9BACT</name>
<keyword evidence="4" id="KW-0472">Membrane</keyword>
<evidence type="ECO:0000313" key="6">
    <source>
        <dbReference type="EMBL" id="SHO64437.1"/>
    </source>
</evidence>
<keyword evidence="4" id="KW-0812">Transmembrane</keyword>
<organism evidence="6 7">
    <name type="scientific">Algoriphagus zhangzhouensis</name>
    <dbReference type="NCBI Taxonomy" id="1073327"/>
    <lineage>
        <taxon>Bacteria</taxon>
        <taxon>Pseudomonadati</taxon>
        <taxon>Bacteroidota</taxon>
        <taxon>Cytophagia</taxon>
        <taxon>Cytophagales</taxon>
        <taxon>Cyclobacteriaceae</taxon>
        <taxon>Algoriphagus</taxon>
    </lineage>
</organism>
<keyword evidence="1" id="KW-0285">Flavoprotein</keyword>
<evidence type="ECO:0000256" key="2">
    <source>
        <dbReference type="ARBA" id="ARBA00022643"/>
    </source>
</evidence>
<dbReference type="RefSeq" id="WP_083586502.1">
    <property type="nucleotide sequence ID" value="NZ_FRXN01000005.1"/>
</dbReference>
<sequence>MLKKIYGGFKRRKNHYFKYKFPRLFAGSTRLSALYYFLFHPGFSREFKGVLAGKVQHLNITSSNGKNYFMLVRNTHRLEKGLLMQPRKPVFALDYIDETMNCFESIAIDQEANLEEGQLKWSKDVLKEYFSVVDSNQKIDSLKARFEKVLSLKTLQKEDEDQHFIPYERSRTEFSQIDYESFYKLCRQRRSVRWFQEKPVPRELIDKAILAAIEAPSACNRQPFSYRIFDKKDLVDQVSGFPMGTKGYAHSIQSFIVVVGNLEAYFDERDRHLIYIDASLANMALMFALETLGLGSCPINWPEIESREKLLGDFLSLKAWERPVMCIGVGYPDPEGKVAYSKKRDLTKIRSYNFDVH</sequence>
<feature type="domain" description="Nitroreductase" evidence="5">
    <location>
        <begin position="256"/>
        <end position="331"/>
    </location>
</feature>
<evidence type="ECO:0000256" key="1">
    <source>
        <dbReference type="ARBA" id="ARBA00022630"/>
    </source>
</evidence>
<dbReference type="InterPro" id="IPR000415">
    <property type="entry name" value="Nitroreductase-like"/>
</dbReference>
<dbReference type="Gene3D" id="3.40.109.10">
    <property type="entry name" value="NADH Oxidase"/>
    <property type="match status" value="1"/>
</dbReference>
<dbReference type="CDD" id="cd02062">
    <property type="entry name" value="Nitro_FMN_reductase"/>
    <property type="match status" value="1"/>
</dbReference>
<dbReference type="SUPFAM" id="SSF55469">
    <property type="entry name" value="FMN-dependent nitroreductase-like"/>
    <property type="match status" value="1"/>
</dbReference>
<protein>
    <submittedName>
        <fullName evidence="6">Nitroreductase</fullName>
    </submittedName>
</protein>
<proteinExistence type="predicted"/>
<evidence type="ECO:0000259" key="5">
    <source>
        <dbReference type="Pfam" id="PF00881"/>
    </source>
</evidence>
<evidence type="ECO:0000256" key="4">
    <source>
        <dbReference type="SAM" id="Phobius"/>
    </source>
</evidence>
<accession>A0A1M7ZHT1</accession>
<dbReference type="InterPro" id="IPR050627">
    <property type="entry name" value="Nitroreductase/BluB"/>
</dbReference>
<dbReference type="PANTHER" id="PTHR23026:SF90">
    <property type="entry name" value="IODOTYROSINE DEIODINASE 1"/>
    <property type="match status" value="1"/>
</dbReference>
<keyword evidence="2" id="KW-0288">FMN</keyword>
<evidence type="ECO:0000256" key="3">
    <source>
        <dbReference type="ARBA" id="ARBA00023002"/>
    </source>
</evidence>
<keyword evidence="3" id="KW-0560">Oxidoreductase</keyword>
<feature type="domain" description="Nitroreductase" evidence="5">
    <location>
        <begin position="187"/>
        <end position="237"/>
    </location>
</feature>
<evidence type="ECO:0000313" key="7">
    <source>
        <dbReference type="Proteomes" id="UP000184609"/>
    </source>
</evidence>
<keyword evidence="4" id="KW-1133">Transmembrane helix</keyword>
<keyword evidence="7" id="KW-1185">Reference proteome</keyword>
<dbReference type="GO" id="GO:0016491">
    <property type="term" value="F:oxidoreductase activity"/>
    <property type="evidence" value="ECO:0007669"/>
    <property type="project" value="UniProtKB-KW"/>
</dbReference>
<dbReference type="STRING" id="1073327.SAMN04488108_3450"/>
<feature type="transmembrane region" description="Helical" evidence="4">
    <location>
        <begin position="21"/>
        <end position="39"/>
    </location>
</feature>
<dbReference type="PANTHER" id="PTHR23026">
    <property type="entry name" value="NADPH NITROREDUCTASE"/>
    <property type="match status" value="1"/>
</dbReference>
<dbReference type="Pfam" id="PF00881">
    <property type="entry name" value="Nitroreductase"/>
    <property type="match status" value="2"/>
</dbReference>
<dbReference type="InterPro" id="IPR029479">
    <property type="entry name" value="Nitroreductase"/>
</dbReference>
<reference evidence="7" key="1">
    <citation type="submission" date="2016-12" db="EMBL/GenBank/DDBJ databases">
        <authorList>
            <person name="Varghese N."/>
            <person name="Submissions S."/>
        </authorList>
    </citation>
    <scope>NUCLEOTIDE SEQUENCE [LARGE SCALE GENOMIC DNA]</scope>
    <source>
        <strain evidence="7">DSM 25035</strain>
    </source>
</reference>
<gene>
    <name evidence="6" type="ORF">SAMN04488108_3450</name>
</gene>
<dbReference type="EMBL" id="FRXN01000005">
    <property type="protein sequence ID" value="SHO64437.1"/>
    <property type="molecule type" value="Genomic_DNA"/>
</dbReference>